<feature type="compositionally biased region" description="Low complexity" evidence="1">
    <location>
        <begin position="386"/>
        <end position="398"/>
    </location>
</feature>
<feature type="region of interest" description="Disordered" evidence="1">
    <location>
        <begin position="207"/>
        <end position="460"/>
    </location>
</feature>
<evidence type="ECO:0000256" key="2">
    <source>
        <dbReference type="SAM" id="Phobius"/>
    </source>
</evidence>
<feature type="compositionally biased region" description="Basic and acidic residues" evidence="1">
    <location>
        <begin position="224"/>
        <end position="234"/>
    </location>
</feature>
<reference evidence="3 4" key="1">
    <citation type="submission" date="2019-06" db="EMBL/GenBank/DDBJ databases">
        <title>Sequencing the genomes of 1000 actinobacteria strains.</title>
        <authorList>
            <person name="Klenk H.-P."/>
        </authorList>
    </citation>
    <scope>NUCLEOTIDE SEQUENCE [LARGE SCALE GENOMIC DNA]</scope>
    <source>
        <strain evidence="3 4">DSM 103495</strain>
    </source>
</reference>
<dbReference type="EMBL" id="VFPG01000001">
    <property type="protein sequence ID" value="TQM31397.1"/>
    <property type="molecule type" value="Genomic_DNA"/>
</dbReference>
<keyword evidence="2" id="KW-1133">Transmembrane helix</keyword>
<evidence type="ECO:0000313" key="4">
    <source>
        <dbReference type="Proteomes" id="UP000316331"/>
    </source>
</evidence>
<evidence type="ECO:0000256" key="1">
    <source>
        <dbReference type="SAM" id="MobiDB-lite"/>
    </source>
</evidence>
<dbReference type="AlphaFoldDB" id="A0A543FC38"/>
<proteinExistence type="predicted"/>
<keyword evidence="4" id="KW-1185">Reference proteome</keyword>
<feature type="compositionally biased region" description="Basic and acidic residues" evidence="1">
    <location>
        <begin position="438"/>
        <end position="453"/>
    </location>
</feature>
<accession>A0A543FC38</accession>
<comment type="caution">
    <text evidence="3">The sequence shown here is derived from an EMBL/GenBank/DDBJ whole genome shotgun (WGS) entry which is preliminary data.</text>
</comment>
<feature type="compositionally biased region" description="Basic and acidic residues" evidence="1">
    <location>
        <begin position="336"/>
        <end position="348"/>
    </location>
</feature>
<feature type="transmembrane region" description="Helical" evidence="2">
    <location>
        <begin position="42"/>
        <end position="62"/>
    </location>
</feature>
<dbReference type="Proteomes" id="UP000316331">
    <property type="component" value="Unassembled WGS sequence"/>
</dbReference>
<dbReference type="RefSeq" id="WP_141809499.1">
    <property type="nucleotide sequence ID" value="NZ_VFPG01000001.1"/>
</dbReference>
<sequence>MRAPTVDTGTALRLARIAALVVGCLLFLHACERTRRVVPTDVWIELALAATLGVAAMVVAWFEIARAEELDETEAPEHAGDTGPADAPRECRIESDGRTVRARIAKSGNLVLHGHDYDGPHPGHEWSWTFRPAVFPAIRAALGGDSESDLIELLEDVVLDSRPEIRDDPGAWLRAHGIAAAYREKGDHPSRVTAKLPIFRGMRRLPETERARALPDGGGEDELPERSGRSREPVAAKTSVTGSRGRSPRAVAETRQGAQTPDSRQAAAVSDSRRAAAVPVSRRATTVSESRRTTTVSESRRATTVSESRRATTVSDTRRTAKAAETQRAAVVSEPADDRPALPRRERTTATSERATTRRTRQSHEPPRPAEELVPDRPSRDRHPTPTRAPAAAASPYAPDRPIPRMPAAAAAYEASSDRAAPPQRRPTPAYDAPATRHATEPPERDYPAPADRRRAHRYL</sequence>
<name>A0A543FC38_9NOCA</name>
<feature type="compositionally biased region" description="Low complexity" evidence="1">
    <location>
        <begin position="263"/>
        <end position="306"/>
    </location>
</feature>
<organism evidence="3 4">
    <name type="scientific">Nocardia bhagyanarayanae</name>
    <dbReference type="NCBI Taxonomy" id="1215925"/>
    <lineage>
        <taxon>Bacteria</taxon>
        <taxon>Bacillati</taxon>
        <taxon>Actinomycetota</taxon>
        <taxon>Actinomycetes</taxon>
        <taxon>Mycobacteriales</taxon>
        <taxon>Nocardiaceae</taxon>
        <taxon>Nocardia</taxon>
    </lineage>
</organism>
<evidence type="ECO:0000313" key="3">
    <source>
        <dbReference type="EMBL" id="TQM31397.1"/>
    </source>
</evidence>
<keyword evidence="2" id="KW-0812">Transmembrane</keyword>
<dbReference type="OrthoDB" id="4558006at2"/>
<feature type="compositionally biased region" description="Basic and acidic residues" evidence="1">
    <location>
        <begin position="362"/>
        <end position="384"/>
    </location>
</feature>
<gene>
    <name evidence="3" type="ORF">FB390_3054</name>
</gene>
<keyword evidence="2" id="KW-0472">Membrane</keyword>
<protein>
    <submittedName>
        <fullName evidence="3">Uncharacterized protein</fullName>
    </submittedName>
</protein>
<feature type="transmembrane region" description="Helical" evidence="2">
    <location>
        <begin position="12"/>
        <end position="30"/>
    </location>
</feature>
<feature type="compositionally biased region" description="Low complexity" evidence="1">
    <location>
        <begin position="406"/>
        <end position="430"/>
    </location>
</feature>